<feature type="domain" description="Arm DNA-binding" evidence="4">
    <location>
        <begin position="6"/>
        <end position="88"/>
    </location>
</feature>
<dbReference type="InterPro" id="IPR013762">
    <property type="entry name" value="Integrase-like_cat_sf"/>
</dbReference>
<dbReference type="RefSeq" id="WP_214193773.1">
    <property type="nucleotide sequence ID" value="NZ_CP081925.1"/>
</dbReference>
<dbReference type="InterPro" id="IPR010998">
    <property type="entry name" value="Integrase_recombinase_N"/>
</dbReference>
<keyword evidence="1" id="KW-0238">DNA-binding</keyword>
<dbReference type="InterPro" id="IPR011010">
    <property type="entry name" value="DNA_brk_join_enz"/>
</dbReference>
<comment type="caution">
    <text evidence="5">The sequence shown here is derived from an EMBL/GenBank/DDBJ whole genome shotgun (WGS) entry which is preliminary data.</text>
</comment>
<name>A0AAP3EWG7_RIEAN</name>
<dbReference type="GO" id="GO:0006310">
    <property type="term" value="P:DNA recombination"/>
    <property type="evidence" value="ECO:0007669"/>
    <property type="project" value="UniProtKB-KW"/>
</dbReference>
<evidence type="ECO:0000313" key="6">
    <source>
        <dbReference type="Proteomes" id="UP001207440"/>
    </source>
</evidence>
<evidence type="ECO:0000259" key="4">
    <source>
        <dbReference type="Pfam" id="PF17293"/>
    </source>
</evidence>
<evidence type="ECO:0000256" key="1">
    <source>
        <dbReference type="ARBA" id="ARBA00023125"/>
    </source>
</evidence>
<dbReference type="Gene3D" id="1.10.443.10">
    <property type="entry name" value="Intergrase catalytic core"/>
    <property type="match status" value="1"/>
</dbReference>
<evidence type="ECO:0000256" key="2">
    <source>
        <dbReference type="ARBA" id="ARBA00023172"/>
    </source>
</evidence>
<dbReference type="Pfam" id="PF13102">
    <property type="entry name" value="Phage_int_SAM_5"/>
    <property type="match status" value="1"/>
</dbReference>
<dbReference type="Proteomes" id="UP001207440">
    <property type="component" value="Unassembled WGS sequence"/>
</dbReference>
<evidence type="ECO:0000259" key="3">
    <source>
        <dbReference type="Pfam" id="PF13102"/>
    </source>
</evidence>
<sequence length="377" mass="44706">MTITIKIDTKQTKKQGHPIILYIYVSKTDKMTKYTGYYSTADNWDFEKEEPKRTHPLFVAIMDYLLEKRRIILNILNSRKRYTAEQIKNQLLKNSTSLYDFWEERILEIENKGTQDSYRNTLSVFRAFRKEILFEDIDYNLLNSFKQFKKGTCSNNGINSYLKNIKAVYNEGIRRGLYKPDTFISPFSQVMERAEKTRDKYFTIEELRKIVSKKEKTKYDYYFLLSFYLGGLDFIDIASLKKEHIVGGRIKFERFKGGTNEIIDNFIFPEAYEIINYFNDGEYLTDIYKYSDVKTARGNFNKRYRKQLEHIGINSYFSSKTGRYSFINVGEELLLNRDVIMELTGHSRGDVHSIYEGKYSNKIKDEVHRKIIDAVVL</sequence>
<reference evidence="5" key="1">
    <citation type="submission" date="2022-10" db="EMBL/GenBank/DDBJ databases">
        <title>Sifting through the core-genome to identify putative cross-protective antigens against Riemerella anatipestifer.</title>
        <authorList>
            <person name="Zheng X."/>
            <person name="Zhang W."/>
        </authorList>
    </citation>
    <scope>NUCLEOTIDE SEQUENCE</scope>
    <source>
        <strain evidence="5">ZWRA178</strain>
    </source>
</reference>
<dbReference type="GO" id="GO:0003677">
    <property type="term" value="F:DNA binding"/>
    <property type="evidence" value="ECO:0007669"/>
    <property type="project" value="UniProtKB-KW"/>
</dbReference>
<proteinExistence type="predicted"/>
<dbReference type="AlphaFoldDB" id="A0AAP3EWG7"/>
<accession>A0AAP3EWG7</accession>
<dbReference type="InterPro" id="IPR035386">
    <property type="entry name" value="Arm-DNA-bind_5"/>
</dbReference>
<gene>
    <name evidence="5" type="ORF">OKE68_05185</name>
</gene>
<dbReference type="Gene3D" id="1.10.150.130">
    <property type="match status" value="1"/>
</dbReference>
<dbReference type="InterPro" id="IPR025269">
    <property type="entry name" value="SAM-like_dom"/>
</dbReference>
<feature type="domain" description="Phage integrase SAM-like" evidence="3">
    <location>
        <begin position="97"/>
        <end position="182"/>
    </location>
</feature>
<dbReference type="PANTHER" id="PTHR30349:SF64">
    <property type="entry name" value="PROPHAGE INTEGRASE INTD-RELATED"/>
    <property type="match status" value="1"/>
</dbReference>
<dbReference type="EMBL" id="JAOZYT010000024">
    <property type="protein sequence ID" value="MCW0523706.1"/>
    <property type="molecule type" value="Genomic_DNA"/>
</dbReference>
<dbReference type="Pfam" id="PF17293">
    <property type="entry name" value="Arm-DNA-bind_5"/>
    <property type="match status" value="1"/>
</dbReference>
<dbReference type="PANTHER" id="PTHR30349">
    <property type="entry name" value="PHAGE INTEGRASE-RELATED"/>
    <property type="match status" value="1"/>
</dbReference>
<dbReference type="GO" id="GO:0015074">
    <property type="term" value="P:DNA integration"/>
    <property type="evidence" value="ECO:0007669"/>
    <property type="project" value="InterPro"/>
</dbReference>
<dbReference type="InterPro" id="IPR050090">
    <property type="entry name" value="Tyrosine_recombinase_XerCD"/>
</dbReference>
<evidence type="ECO:0000313" key="5">
    <source>
        <dbReference type="EMBL" id="MCW0523706.1"/>
    </source>
</evidence>
<keyword evidence="2" id="KW-0233">DNA recombination</keyword>
<protein>
    <submittedName>
        <fullName evidence="5">Site-specific integrase</fullName>
    </submittedName>
</protein>
<dbReference type="SUPFAM" id="SSF56349">
    <property type="entry name" value="DNA breaking-rejoining enzymes"/>
    <property type="match status" value="1"/>
</dbReference>
<organism evidence="5 6">
    <name type="scientific">Riemerella anatipestifer</name>
    <name type="common">Moraxella anatipestifer</name>
    <dbReference type="NCBI Taxonomy" id="34085"/>
    <lineage>
        <taxon>Bacteria</taxon>
        <taxon>Pseudomonadati</taxon>
        <taxon>Bacteroidota</taxon>
        <taxon>Flavobacteriia</taxon>
        <taxon>Flavobacteriales</taxon>
        <taxon>Weeksellaceae</taxon>
        <taxon>Riemerella</taxon>
    </lineage>
</organism>